<dbReference type="AlphaFoldDB" id="A0A2P6RF59"/>
<evidence type="ECO:0000313" key="1">
    <source>
        <dbReference type="EMBL" id="PRQ45066.1"/>
    </source>
</evidence>
<proteinExistence type="predicted"/>
<protein>
    <submittedName>
        <fullName evidence="1">Uncharacterized protein</fullName>
    </submittedName>
</protein>
<name>A0A2P6RF59_ROSCH</name>
<evidence type="ECO:0000313" key="2">
    <source>
        <dbReference type="Proteomes" id="UP000238479"/>
    </source>
</evidence>
<keyword evidence="2" id="KW-1185">Reference proteome</keyword>
<dbReference type="Gramene" id="PRQ45066">
    <property type="protein sequence ID" value="PRQ45066"/>
    <property type="gene ID" value="RchiOBHm_Chr3g0486141"/>
</dbReference>
<sequence length="73" mass="8416">MQDWFPFSSVLVSLSEKREVFKGTSLLLPCSNRRRRRVMDLSLVWRVGIAVLSIGYCCLQCEGDQFRKLAFGD</sequence>
<dbReference type="Proteomes" id="UP000238479">
    <property type="component" value="Chromosome 3"/>
</dbReference>
<reference evidence="1 2" key="1">
    <citation type="journal article" date="2018" name="Nat. Genet.">
        <title>The Rosa genome provides new insights in the design of modern roses.</title>
        <authorList>
            <person name="Bendahmane M."/>
        </authorList>
    </citation>
    <scope>NUCLEOTIDE SEQUENCE [LARGE SCALE GENOMIC DNA]</scope>
    <source>
        <strain evidence="2">cv. Old Blush</strain>
    </source>
</reference>
<gene>
    <name evidence="1" type="ORF">RchiOBHm_Chr3g0486141</name>
</gene>
<dbReference type="EMBL" id="PDCK01000041">
    <property type="protein sequence ID" value="PRQ45066.1"/>
    <property type="molecule type" value="Genomic_DNA"/>
</dbReference>
<comment type="caution">
    <text evidence="1">The sequence shown here is derived from an EMBL/GenBank/DDBJ whole genome shotgun (WGS) entry which is preliminary data.</text>
</comment>
<accession>A0A2P6RF59</accession>
<organism evidence="1 2">
    <name type="scientific">Rosa chinensis</name>
    <name type="common">China rose</name>
    <dbReference type="NCBI Taxonomy" id="74649"/>
    <lineage>
        <taxon>Eukaryota</taxon>
        <taxon>Viridiplantae</taxon>
        <taxon>Streptophyta</taxon>
        <taxon>Embryophyta</taxon>
        <taxon>Tracheophyta</taxon>
        <taxon>Spermatophyta</taxon>
        <taxon>Magnoliopsida</taxon>
        <taxon>eudicotyledons</taxon>
        <taxon>Gunneridae</taxon>
        <taxon>Pentapetalae</taxon>
        <taxon>rosids</taxon>
        <taxon>fabids</taxon>
        <taxon>Rosales</taxon>
        <taxon>Rosaceae</taxon>
        <taxon>Rosoideae</taxon>
        <taxon>Rosoideae incertae sedis</taxon>
        <taxon>Rosa</taxon>
    </lineage>
</organism>